<sequence>MTLGIEVERAVNGDRGIDPELLVYGCEGCGRAFAREHESCPACGGAVDSVLLY</sequence>
<dbReference type="GO" id="GO:0004519">
    <property type="term" value="F:endonuclease activity"/>
    <property type="evidence" value="ECO:0007669"/>
    <property type="project" value="UniProtKB-KW"/>
</dbReference>
<dbReference type="GeneID" id="68857139"/>
<proteinExistence type="predicted"/>
<dbReference type="Gene3D" id="2.20.28.10">
    <property type="match status" value="1"/>
</dbReference>
<reference evidence="1 2" key="1">
    <citation type="submission" date="2020-11" db="EMBL/GenBank/DDBJ databases">
        <title>Carbohydrate-dependent, anaerobic sulfur respiration: A novel catabolism in halophilic archaea.</title>
        <authorList>
            <person name="Sorokin D.Y."/>
            <person name="Messina E."/>
            <person name="Smedile F."/>
            <person name="La Cono V."/>
            <person name="Hallsworth J.E."/>
            <person name="Yakimov M.M."/>
        </authorList>
    </citation>
    <scope>NUCLEOTIDE SEQUENCE [LARGE SCALE GENOMIC DNA]</scope>
    <source>
        <strain evidence="1 2">HSR-Est</strain>
    </source>
</reference>
<dbReference type="RefSeq" id="WP_229121993.1">
    <property type="nucleotide sequence ID" value="NZ_CP064791.1"/>
</dbReference>
<keyword evidence="2" id="KW-1185">Reference proteome</keyword>
<keyword evidence="1" id="KW-0378">Hydrolase</keyword>
<keyword evidence="1" id="KW-0255">Endonuclease</keyword>
<evidence type="ECO:0000313" key="1">
    <source>
        <dbReference type="EMBL" id="QSG14047.1"/>
    </source>
</evidence>
<keyword evidence="1" id="KW-0540">Nuclease</keyword>
<gene>
    <name evidence="1" type="primary">nob1</name>
    <name evidence="1" type="ORF">HSEST_0500</name>
</gene>
<dbReference type="EMBL" id="CP064791">
    <property type="protein sequence ID" value="QSG14047.1"/>
    <property type="molecule type" value="Genomic_DNA"/>
</dbReference>
<evidence type="ECO:0000313" key="2">
    <source>
        <dbReference type="Proteomes" id="UP000663292"/>
    </source>
</evidence>
<dbReference type="AlphaFoldDB" id="A0A897NMS5"/>
<protein>
    <submittedName>
        <fullName evidence="1">Endonuclease Nob1, consists of a PIN domain and a Zn-ribbon module</fullName>
    </submittedName>
</protein>
<accession>A0A897NMS5</accession>
<organism evidence="1 2">
    <name type="scientific">Halapricum desulfuricans</name>
    <dbReference type="NCBI Taxonomy" id="2841257"/>
    <lineage>
        <taxon>Archaea</taxon>
        <taxon>Methanobacteriati</taxon>
        <taxon>Methanobacteriota</taxon>
        <taxon>Stenosarchaea group</taxon>
        <taxon>Halobacteria</taxon>
        <taxon>Halobacteriales</taxon>
        <taxon>Haloarculaceae</taxon>
        <taxon>Halapricum</taxon>
    </lineage>
</organism>
<name>A0A897NMS5_9EURY</name>
<dbReference type="Proteomes" id="UP000663292">
    <property type="component" value="Chromosome"/>
</dbReference>